<dbReference type="RefSeq" id="XP_004356801.1">
    <property type="nucleotide sequence ID" value="XM_004356748.1"/>
</dbReference>
<dbReference type="KEGG" id="acan:ACA1_175780"/>
<dbReference type="AlphaFoldDB" id="L8HKG8"/>
<keyword evidence="2" id="KW-0808">Transferase</keyword>
<dbReference type="OMA" id="GYICARL"/>
<accession>L8HKG8</accession>
<protein>
    <submittedName>
        <fullName evidence="2">Methyltransferase domain containing protein</fullName>
    </submittedName>
</protein>
<dbReference type="GeneID" id="14925935"/>
<dbReference type="GO" id="GO:0008168">
    <property type="term" value="F:methyltransferase activity"/>
    <property type="evidence" value="ECO:0007669"/>
    <property type="project" value="UniProtKB-KW"/>
</dbReference>
<dbReference type="OrthoDB" id="10004862at2759"/>
<proteinExistence type="predicted"/>
<dbReference type="InterPro" id="IPR041698">
    <property type="entry name" value="Methyltransf_25"/>
</dbReference>
<dbReference type="CDD" id="cd02440">
    <property type="entry name" value="AdoMet_MTases"/>
    <property type="match status" value="1"/>
</dbReference>
<dbReference type="GO" id="GO:0032259">
    <property type="term" value="P:methylation"/>
    <property type="evidence" value="ECO:0007669"/>
    <property type="project" value="UniProtKB-KW"/>
</dbReference>
<dbReference type="Proteomes" id="UP000011083">
    <property type="component" value="Unassembled WGS sequence"/>
</dbReference>
<sequence length="259" mass="29139">MNFLELVNLVRDGYREASLPYKETREESLVKLPVFTHFVDLLPFYPDLGQDGHDIFASLAAGPAPTSASDNVVLELGCGCGEPVAGYICARLHGTSTSYLGIDLCETQVQLAKKQYPSYAEQFRVGEMLEFTRCQKDNSFCGVLSLFTVFHLPRATHIELFMNIKRIMKSGAPLLISVPEEAGEGTSNNWLGGSTMYWSHFSVEWYELTLKQLGFELIIKYKDVREFLGEEEVMYYLLFKVKKDKGGERSGSDANKLTL</sequence>
<name>L8HKG8_ACACF</name>
<evidence type="ECO:0000259" key="1">
    <source>
        <dbReference type="Pfam" id="PF13649"/>
    </source>
</evidence>
<dbReference type="InterPro" id="IPR029063">
    <property type="entry name" value="SAM-dependent_MTases_sf"/>
</dbReference>
<gene>
    <name evidence="2" type="ORF">ACA1_175780</name>
</gene>
<evidence type="ECO:0000313" key="3">
    <source>
        <dbReference type="Proteomes" id="UP000011083"/>
    </source>
</evidence>
<evidence type="ECO:0000313" key="2">
    <source>
        <dbReference type="EMBL" id="ELR24901.1"/>
    </source>
</evidence>
<keyword evidence="3" id="KW-1185">Reference proteome</keyword>
<dbReference type="SUPFAM" id="SSF53335">
    <property type="entry name" value="S-adenosyl-L-methionine-dependent methyltransferases"/>
    <property type="match status" value="1"/>
</dbReference>
<feature type="domain" description="Methyltransferase" evidence="1">
    <location>
        <begin position="73"/>
        <end position="171"/>
    </location>
</feature>
<dbReference type="STRING" id="1257118.L8HKG8"/>
<dbReference type="Pfam" id="PF13649">
    <property type="entry name" value="Methyltransf_25"/>
    <property type="match status" value="1"/>
</dbReference>
<reference evidence="2 3" key="1">
    <citation type="journal article" date="2013" name="Genome Biol.">
        <title>Genome of Acanthamoeba castellanii highlights extensive lateral gene transfer and early evolution of tyrosine kinase signaling.</title>
        <authorList>
            <person name="Clarke M."/>
            <person name="Lohan A.J."/>
            <person name="Liu B."/>
            <person name="Lagkouvardos I."/>
            <person name="Roy S."/>
            <person name="Zafar N."/>
            <person name="Bertelli C."/>
            <person name="Schilde C."/>
            <person name="Kianianmomeni A."/>
            <person name="Burglin T.R."/>
            <person name="Frech C."/>
            <person name="Turcotte B."/>
            <person name="Kopec K.O."/>
            <person name="Synnott J.M."/>
            <person name="Choo C."/>
            <person name="Paponov I."/>
            <person name="Finkler A."/>
            <person name="Soon Heng Tan C."/>
            <person name="Hutchins A.P."/>
            <person name="Weinmeier T."/>
            <person name="Rattei T."/>
            <person name="Chu J.S."/>
            <person name="Gimenez G."/>
            <person name="Irimia M."/>
            <person name="Rigden D.J."/>
            <person name="Fitzpatrick D.A."/>
            <person name="Lorenzo-Morales J."/>
            <person name="Bateman A."/>
            <person name="Chiu C.H."/>
            <person name="Tang P."/>
            <person name="Hegemann P."/>
            <person name="Fromm H."/>
            <person name="Raoult D."/>
            <person name="Greub G."/>
            <person name="Miranda-Saavedra D."/>
            <person name="Chen N."/>
            <person name="Nash P."/>
            <person name="Ginger M.L."/>
            <person name="Horn M."/>
            <person name="Schaap P."/>
            <person name="Caler L."/>
            <person name="Loftus B."/>
        </authorList>
    </citation>
    <scope>NUCLEOTIDE SEQUENCE [LARGE SCALE GENOMIC DNA]</scope>
    <source>
        <strain evidence="2 3">Neff</strain>
    </source>
</reference>
<organism evidence="2 3">
    <name type="scientific">Acanthamoeba castellanii (strain ATCC 30010 / Neff)</name>
    <dbReference type="NCBI Taxonomy" id="1257118"/>
    <lineage>
        <taxon>Eukaryota</taxon>
        <taxon>Amoebozoa</taxon>
        <taxon>Discosea</taxon>
        <taxon>Longamoebia</taxon>
        <taxon>Centramoebida</taxon>
        <taxon>Acanthamoebidae</taxon>
        <taxon>Acanthamoeba</taxon>
    </lineage>
</organism>
<dbReference type="VEuPathDB" id="AmoebaDB:ACA1_175780"/>
<keyword evidence="2" id="KW-0489">Methyltransferase</keyword>
<dbReference type="EMBL" id="KB007811">
    <property type="protein sequence ID" value="ELR24901.1"/>
    <property type="molecule type" value="Genomic_DNA"/>
</dbReference>
<dbReference type="Gene3D" id="3.40.50.150">
    <property type="entry name" value="Vaccinia Virus protein VP39"/>
    <property type="match status" value="1"/>
</dbReference>